<reference evidence="2 3" key="1">
    <citation type="submission" date="2020-10" db="EMBL/GenBank/DDBJ databases">
        <title>ChiBAC.</title>
        <authorList>
            <person name="Zenner C."/>
            <person name="Hitch T.C.A."/>
            <person name="Clavel T."/>
        </authorList>
    </citation>
    <scope>NUCLEOTIDE SEQUENCE [LARGE SCALE GENOMIC DNA]</scope>
    <source>
        <strain evidence="2 3">DSM 109015</strain>
    </source>
</reference>
<accession>A0ABR9R0Q1</accession>
<name>A0ABR9R0Q1_9FIRM</name>
<dbReference type="EMBL" id="JADCKC010000001">
    <property type="protein sequence ID" value="MBE5036710.1"/>
    <property type="molecule type" value="Genomic_DNA"/>
</dbReference>
<keyword evidence="1" id="KW-0812">Transmembrane</keyword>
<evidence type="ECO:0000313" key="2">
    <source>
        <dbReference type="EMBL" id="MBE5036710.1"/>
    </source>
</evidence>
<feature type="transmembrane region" description="Helical" evidence="1">
    <location>
        <begin position="16"/>
        <end position="39"/>
    </location>
</feature>
<dbReference type="RefSeq" id="WP_193500000.1">
    <property type="nucleotide sequence ID" value="NZ_JADCKC010000001.1"/>
</dbReference>
<comment type="caution">
    <text evidence="2">The sequence shown here is derived from an EMBL/GenBank/DDBJ whole genome shotgun (WGS) entry which is preliminary data.</text>
</comment>
<proteinExistence type="predicted"/>
<evidence type="ECO:0000256" key="1">
    <source>
        <dbReference type="SAM" id="Phobius"/>
    </source>
</evidence>
<evidence type="ECO:0000313" key="3">
    <source>
        <dbReference type="Proteomes" id="UP000768567"/>
    </source>
</evidence>
<protein>
    <recommendedName>
        <fullName evidence="4">DHHW protein</fullName>
    </recommendedName>
</protein>
<dbReference type="InterPro" id="IPR025945">
    <property type="entry name" value="DHHW"/>
</dbReference>
<dbReference type="Pfam" id="PF14286">
    <property type="entry name" value="DHHW"/>
    <property type="match status" value="1"/>
</dbReference>
<keyword evidence="1" id="KW-0472">Membrane</keyword>
<evidence type="ECO:0008006" key="4">
    <source>
        <dbReference type="Google" id="ProtNLM"/>
    </source>
</evidence>
<organism evidence="2 3">
    <name type="scientific">Gemmiger gallinarum</name>
    <dbReference type="NCBI Taxonomy" id="2779354"/>
    <lineage>
        <taxon>Bacteria</taxon>
        <taxon>Bacillati</taxon>
        <taxon>Bacillota</taxon>
        <taxon>Clostridia</taxon>
        <taxon>Eubacteriales</taxon>
        <taxon>Gemmiger</taxon>
    </lineage>
</organism>
<dbReference type="Proteomes" id="UP000768567">
    <property type="component" value="Unassembled WGS sequence"/>
</dbReference>
<keyword evidence="1" id="KW-1133">Transmembrane helix</keyword>
<sequence length="397" mass="44879">MKQTYHAAHSGKARGIAGYASLILFFVLLFGFAVLNLFWPKRTLSELENRKLAQMPSISWKTLTSGDWFEDFSSYVQDQVAFRDGWIDLQSDFNALCLQKVEQNGILLGKDHWMFTKNFGTPDTKQLDKNIKAVAEFGARYPGRVTFLLAPSASVIYPEELPFAAPMVDEDAMLDDIFSQVSPSASVIDLRPVYTAAKEDYPYYRTDHHWTTHGAYLAYEQFCTLKGLAPFDLSAHEAVEVPDFYGTHYSSTRFWNVEPDTITYYPLDNPMTVYQVNGEADFSTAETASMVDTEKFETRDKYAAFLGGNNGYSVIEGDGEGSILVIKDSYANSFVPYLTANYAKIGVIDFRNYAFGPDSIIEQEGYDQILVLYNFQTFLTDTKVIYLNRPTSLKTDS</sequence>
<keyword evidence="3" id="KW-1185">Reference proteome</keyword>
<gene>
    <name evidence="2" type="ORF">INF35_02750</name>
</gene>